<reference evidence="2" key="1">
    <citation type="journal article" date="2021" name="Proc. Natl. Acad. Sci. U.S.A.">
        <title>A Catalog of Tens of Thousands of Viruses from Human Metagenomes Reveals Hidden Associations with Chronic Diseases.</title>
        <authorList>
            <person name="Tisza M.J."/>
            <person name="Buck C.B."/>
        </authorList>
    </citation>
    <scope>NUCLEOTIDE SEQUENCE</scope>
    <source>
        <strain evidence="2">CtOoC8</strain>
    </source>
</reference>
<organism evidence="2">
    <name type="scientific">Myoviridae sp. ctOoC8</name>
    <dbReference type="NCBI Taxonomy" id="2823542"/>
    <lineage>
        <taxon>Viruses</taxon>
        <taxon>Duplodnaviria</taxon>
        <taxon>Heunggongvirae</taxon>
        <taxon>Uroviricota</taxon>
        <taxon>Caudoviricetes</taxon>
    </lineage>
</organism>
<name>A0A8S5L6A2_9CAUD</name>
<evidence type="ECO:0000313" key="2">
    <source>
        <dbReference type="EMBL" id="DAD65308.1"/>
    </source>
</evidence>
<keyword evidence="1" id="KW-1188">Viral release from host cell</keyword>
<sequence>MSNIVEFAIKMKDVMSGGLSRLSSTSQSTFARMGRHINDVTGRNKTLSMSFSEIEKKIRDAENVIRNSTIPSQIREARRELASLQRLSSRHAGNTGGGATSKEGGLGSVFKGTLAAQFAMNAGSAFLGLVKDGIGGAVSASMQKEQSIAGLSTFLGKEGATEAYKGIKEDAKSTTFDADSLLDANRALISAGMNAKDAREDAMNLANAISAVGGGNDELSRMAANMQQIKTVGKATSMDIRQFGMVGINIYEMLSRSTGKSIDQVKEMDVTYDQLAKALAMARDKGGLYEGALEAQSATMAGKLGTLKGMFADSLTDIGDAFSPIVNKFLDLGIKFAQNISPMLEQLQPYINAISDGLGQAIDYISNLTTGTGEWSDWIAIASEYFNRVWDFTKSIIVSVSKIIMGVAQWIAKSEIIKDVFRAIGWLLGNILDVIGWIGEKLVWLWENVLEPILSGIDEAYKFVKGWFSDEAGKTVTIDTKINPPDNLPKPPEDLSYHADLTRFKDTSIGAAEDKKKKNKTSEKKAGDTIAGGGPKVVNIHVGKFFDNIQFTTMNGTESAEQLEKITLECLARVLYNGAKTV</sequence>
<proteinExistence type="predicted"/>
<evidence type="ECO:0000256" key="1">
    <source>
        <dbReference type="ARBA" id="ARBA00022465"/>
    </source>
</evidence>
<dbReference type="InterPro" id="IPR013491">
    <property type="entry name" value="Tape_meas_N"/>
</dbReference>
<dbReference type="NCBIfam" id="TIGR02675">
    <property type="entry name" value="tape_meas_nterm"/>
    <property type="match status" value="1"/>
</dbReference>
<dbReference type="EMBL" id="BK014641">
    <property type="protein sequence ID" value="DAD65308.1"/>
    <property type="molecule type" value="Genomic_DNA"/>
</dbReference>
<protein>
    <submittedName>
        <fullName evidence="2">Tail tape measure protein</fullName>
    </submittedName>
</protein>
<keyword evidence="1" id="KW-1245">Viral tail assembly</keyword>
<accession>A0A8S5L6A2</accession>
<dbReference type="GO" id="GO:0098003">
    <property type="term" value="P:viral tail assembly"/>
    <property type="evidence" value="ECO:0007669"/>
    <property type="project" value="UniProtKB-KW"/>
</dbReference>